<accession>A0A4C1XMC4</accession>
<comment type="caution">
    <text evidence="1">The sequence shown here is derived from an EMBL/GenBank/DDBJ whole genome shotgun (WGS) entry which is preliminary data.</text>
</comment>
<protein>
    <submittedName>
        <fullName evidence="1">Uncharacterized protein</fullName>
    </submittedName>
</protein>
<reference evidence="1 2" key="1">
    <citation type="journal article" date="2019" name="Commun. Biol.">
        <title>The bagworm genome reveals a unique fibroin gene that provides high tensile strength.</title>
        <authorList>
            <person name="Kono N."/>
            <person name="Nakamura H."/>
            <person name="Ohtoshi R."/>
            <person name="Tomita M."/>
            <person name="Numata K."/>
            <person name="Arakawa K."/>
        </authorList>
    </citation>
    <scope>NUCLEOTIDE SEQUENCE [LARGE SCALE GENOMIC DNA]</scope>
</reference>
<name>A0A4C1XMC4_EUMVA</name>
<gene>
    <name evidence="1" type="ORF">EVAR_35317_1</name>
</gene>
<evidence type="ECO:0000313" key="2">
    <source>
        <dbReference type="Proteomes" id="UP000299102"/>
    </source>
</evidence>
<dbReference type="EMBL" id="BGZK01000869">
    <property type="protein sequence ID" value="GBP63427.1"/>
    <property type="molecule type" value="Genomic_DNA"/>
</dbReference>
<dbReference type="AlphaFoldDB" id="A0A4C1XMC4"/>
<evidence type="ECO:0000313" key="1">
    <source>
        <dbReference type="EMBL" id="GBP63427.1"/>
    </source>
</evidence>
<proteinExistence type="predicted"/>
<keyword evidence="2" id="KW-1185">Reference proteome</keyword>
<sequence>MKTSSAPTPLWIKVESLNFKPKTGNRTRGSTACLCGSTAAGEQSDRPAPRAARGLKMINRRQMSPPAVNYEHEDRETNSLRPAGPRPCTFTLVRRRPAPLFFNYPDVMASPHAAPGGGASGRATHTPCEVAGRSLVCFQRQFLIGPLGNRIGYWGPAVAVMALLRLSRIPEKIGYKPYTKFEAPPLNPIEKIEIFLTESRAGHAESYLSSNVAGAGSGALDTGYLAVQTSICGSELDERIKSFSRD</sequence>
<dbReference type="Proteomes" id="UP000299102">
    <property type="component" value="Unassembled WGS sequence"/>
</dbReference>
<organism evidence="1 2">
    <name type="scientific">Eumeta variegata</name>
    <name type="common">Bagworm moth</name>
    <name type="synonym">Eumeta japonica</name>
    <dbReference type="NCBI Taxonomy" id="151549"/>
    <lineage>
        <taxon>Eukaryota</taxon>
        <taxon>Metazoa</taxon>
        <taxon>Ecdysozoa</taxon>
        <taxon>Arthropoda</taxon>
        <taxon>Hexapoda</taxon>
        <taxon>Insecta</taxon>
        <taxon>Pterygota</taxon>
        <taxon>Neoptera</taxon>
        <taxon>Endopterygota</taxon>
        <taxon>Lepidoptera</taxon>
        <taxon>Glossata</taxon>
        <taxon>Ditrysia</taxon>
        <taxon>Tineoidea</taxon>
        <taxon>Psychidae</taxon>
        <taxon>Oiketicinae</taxon>
        <taxon>Eumeta</taxon>
    </lineage>
</organism>